<dbReference type="AlphaFoldDB" id="A0AAV3ZSW2"/>
<dbReference type="EMBL" id="BLXT01002801">
    <property type="protein sequence ID" value="GFN97641.1"/>
    <property type="molecule type" value="Genomic_DNA"/>
</dbReference>
<comment type="caution">
    <text evidence="2">The sequence shown here is derived from an EMBL/GenBank/DDBJ whole genome shotgun (WGS) entry which is preliminary data.</text>
</comment>
<proteinExistence type="predicted"/>
<evidence type="ECO:0000313" key="2">
    <source>
        <dbReference type="EMBL" id="GFN97641.1"/>
    </source>
</evidence>
<evidence type="ECO:0000313" key="3">
    <source>
        <dbReference type="Proteomes" id="UP000735302"/>
    </source>
</evidence>
<keyword evidence="3" id="KW-1185">Reference proteome</keyword>
<name>A0AAV3ZSW2_9GAST</name>
<accession>A0AAV3ZSW2</accession>
<organism evidence="2 3">
    <name type="scientific">Plakobranchus ocellatus</name>
    <dbReference type="NCBI Taxonomy" id="259542"/>
    <lineage>
        <taxon>Eukaryota</taxon>
        <taxon>Metazoa</taxon>
        <taxon>Spiralia</taxon>
        <taxon>Lophotrochozoa</taxon>
        <taxon>Mollusca</taxon>
        <taxon>Gastropoda</taxon>
        <taxon>Heterobranchia</taxon>
        <taxon>Euthyneura</taxon>
        <taxon>Panpulmonata</taxon>
        <taxon>Sacoglossa</taxon>
        <taxon>Placobranchoidea</taxon>
        <taxon>Plakobranchidae</taxon>
        <taxon>Plakobranchus</taxon>
    </lineage>
</organism>
<protein>
    <submittedName>
        <fullName evidence="2">Uncharacterized protein</fullName>
    </submittedName>
</protein>
<reference evidence="2 3" key="1">
    <citation type="journal article" date="2021" name="Elife">
        <title>Chloroplast acquisition without the gene transfer in kleptoplastic sea slugs, Plakobranchus ocellatus.</title>
        <authorList>
            <person name="Maeda T."/>
            <person name="Takahashi S."/>
            <person name="Yoshida T."/>
            <person name="Shimamura S."/>
            <person name="Takaki Y."/>
            <person name="Nagai Y."/>
            <person name="Toyoda A."/>
            <person name="Suzuki Y."/>
            <person name="Arimoto A."/>
            <person name="Ishii H."/>
            <person name="Satoh N."/>
            <person name="Nishiyama T."/>
            <person name="Hasebe M."/>
            <person name="Maruyama T."/>
            <person name="Minagawa J."/>
            <person name="Obokata J."/>
            <person name="Shigenobu S."/>
        </authorList>
    </citation>
    <scope>NUCLEOTIDE SEQUENCE [LARGE SCALE GENOMIC DNA]</scope>
</reference>
<feature type="region of interest" description="Disordered" evidence="1">
    <location>
        <begin position="89"/>
        <end position="110"/>
    </location>
</feature>
<sequence>MCTQDVQLSTRGKKFGKTSEYAHKRCNSQHGIGNLARHPNVHTKCPTLHTGRAIRQDFRICTQEVQFSTRDRQFGKTSECAYKRSNSQHGITNLVRHPNAHTRGPTLSTG</sequence>
<evidence type="ECO:0000256" key="1">
    <source>
        <dbReference type="SAM" id="MobiDB-lite"/>
    </source>
</evidence>
<dbReference type="Proteomes" id="UP000735302">
    <property type="component" value="Unassembled WGS sequence"/>
</dbReference>
<gene>
    <name evidence="2" type="ORF">PoB_002414700</name>
</gene>